<dbReference type="Gramene" id="LPERR07G02030.1">
    <property type="protein sequence ID" value="LPERR07G02030.1"/>
    <property type="gene ID" value="LPERR07G02030"/>
</dbReference>
<keyword evidence="4" id="KW-1185">Reference proteome</keyword>
<dbReference type="Proteomes" id="UP000032180">
    <property type="component" value="Chromosome 7"/>
</dbReference>
<organism evidence="3 4">
    <name type="scientific">Leersia perrieri</name>
    <dbReference type="NCBI Taxonomy" id="77586"/>
    <lineage>
        <taxon>Eukaryota</taxon>
        <taxon>Viridiplantae</taxon>
        <taxon>Streptophyta</taxon>
        <taxon>Embryophyta</taxon>
        <taxon>Tracheophyta</taxon>
        <taxon>Spermatophyta</taxon>
        <taxon>Magnoliopsida</taxon>
        <taxon>Liliopsida</taxon>
        <taxon>Poales</taxon>
        <taxon>Poaceae</taxon>
        <taxon>BOP clade</taxon>
        <taxon>Oryzoideae</taxon>
        <taxon>Oryzeae</taxon>
        <taxon>Oryzinae</taxon>
        <taxon>Leersia</taxon>
    </lineage>
</organism>
<evidence type="ECO:0000313" key="4">
    <source>
        <dbReference type="Proteomes" id="UP000032180"/>
    </source>
</evidence>
<dbReference type="AlphaFoldDB" id="A0A0D9WV88"/>
<feature type="transmembrane region" description="Helical" evidence="1">
    <location>
        <begin position="30"/>
        <end position="50"/>
    </location>
</feature>
<dbReference type="eggNOG" id="ENOG502QSWW">
    <property type="taxonomic scope" value="Eukaryota"/>
</dbReference>
<feature type="transmembrane region" description="Helical" evidence="1">
    <location>
        <begin position="115"/>
        <end position="135"/>
    </location>
</feature>
<dbReference type="Pfam" id="PF04578">
    <property type="entry name" value="DUF594"/>
    <property type="match status" value="1"/>
</dbReference>
<accession>A0A0D9WV88</accession>
<dbReference type="InterPro" id="IPR007658">
    <property type="entry name" value="DUF594"/>
</dbReference>
<name>A0A0D9WV88_9ORYZ</name>
<proteinExistence type="predicted"/>
<feature type="transmembrane region" description="Helical" evidence="1">
    <location>
        <begin position="275"/>
        <end position="299"/>
    </location>
</feature>
<keyword evidence="1" id="KW-1133">Transmembrane helix</keyword>
<dbReference type="InterPro" id="IPR025315">
    <property type="entry name" value="DUF4220"/>
</dbReference>
<protein>
    <recommendedName>
        <fullName evidence="2">DUF4220 domain-containing protein</fullName>
    </recommendedName>
</protein>
<feature type="transmembrane region" description="Helical" evidence="1">
    <location>
        <begin position="62"/>
        <end position="82"/>
    </location>
</feature>
<dbReference type="EnsemblPlants" id="LPERR07G02030.1">
    <property type="protein sequence ID" value="LPERR07G02030.1"/>
    <property type="gene ID" value="LPERR07G02030"/>
</dbReference>
<keyword evidence="1" id="KW-0812">Transmembrane</keyword>
<sequence length="691" mass="77364">MDHTSSIIPNCSDAVVRSFKKHMTWELWRVNSLLVVNAMLMGVVVGIGAYAQRYRHHPLIRFLFQGATALFMPIASYVVSAANNTNFTFPVYNPFLDENEAITGICTAADHTVYILQWTMLVQIVAINTTAVVAADARELGRSIAPSALLVVQAIWTCYLIIYTLDQPAADTVVPSPPPLLVMGEDTGDVLKGPEGYSFRCMPSQQQLLRCRFVRYTADELKFIEVQSFLWQGFLKDHSADNGANRVFKVIADELSFIHDYYYSSLPMFYYSKPWLPILIFSISLSTLGYGLFVAVYMANLIRLISGTPSENRTAWYQINCRLLCEIVYVKYDFFGNNMFDAVPIFLLSALVVAVEVRDIACYICSNWTKVALICHYMVRKHDKWQRSPVLRKWVGRVLQWRCKLVNKTWKDNMNLCSVLLQTTHPRKAAPMCSLLRRLIRLPEKTKKVKVPGMVKSAIILKLRSSEGRRLTNGTASPRCLQRDNLLWACSGKGTTDVLLVWHIATSILEVRHPAASSSSEGDSNRIVATHLSGYCAYLVAYCPELLPDDDGWSNDLYKVVKENARIALAGVGRALVSSPEEEYKKLVQLLSADCRHEVVRNGAKLAEQLVVLIQTQEENEGTAWEVLSGFWSEMILFIAPSDNLDGHVEAIARGGELITLLWALLTHVGIISRPDTATAAATDNESASAV</sequence>
<evidence type="ECO:0000313" key="3">
    <source>
        <dbReference type="EnsemblPlants" id="LPERR07G02030.1"/>
    </source>
</evidence>
<evidence type="ECO:0000259" key="2">
    <source>
        <dbReference type="Pfam" id="PF13968"/>
    </source>
</evidence>
<dbReference type="HOGENOM" id="CLU_008762_0_0_1"/>
<feature type="transmembrane region" description="Helical" evidence="1">
    <location>
        <begin position="147"/>
        <end position="165"/>
    </location>
</feature>
<reference evidence="3 4" key="1">
    <citation type="submission" date="2012-08" db="EMBL/GenBank/DDBJ databases">
        <title>Oryza genome evolution.</title>
        <authorList>
            <person name="Wing R.A."/>
        </authorList>
    </citation>
    <scope>NUCLEOTIDE SEQUENCE</scope>
</reference>
<evidence type="ECO:0000256" key="1">
    <source>
        <dbReference type="SAM" id="Phobius"/>
    </source>
</evidence>
<reference evidence="4" key="2">
    <citation type="submission" date="2013-12" db="EMBL/GenBank/DDBJ databases">
        <authorList>
            <person name="Yu Y."/>
            <person name="Lee S."/>
            <person name="de Baynast K."/>
            <person name="Wissotski M."/>
            <person name="Liu L."/>
            <person name="Talag J."/>
            <person name="Goicoechea J."/>
            <person name="Angelova A."/>
            <person name="Jetty R."/>
            <person name="Kudrna D."/>
            <person name="Golser W."/>
            <person name="Rivera L."/>
            <person name="Zhang J."/>
            <person name="Wing R."/>
        </authorList>
    </citation>
    <scope>NUCLEOTIDE SEQUENCE</scope>
</reference>
<reference evidence="3" key="3">
    <citation type="submission" date="2015-04" db="UniProtKB">
        <authorList>
            <consortium name="EnsemblPlants"/>
        </authorList>
    </citation>
    <scope>IDENTIFICATION</scope>
</reference>
<keyword evidence="1" id="KW-0472">Membrane</keyword>
<feature type="domain" description="DUF4220" evidence="2">
    <location>
        <begin position="207"/>
        <end position="415"/>
    </location>
</feature>
<dbReference type="STRING" id="77586.A0A0D9WV88"/>
<dbReference type="PANTHER" id="PTHR31325">
    <property type="entry name" value="OS01G0798800 PROTEIN-RELATED"/>
    <property type="match status" value="1"/>
</dbReference>
<dbReference type="Pfam" id="PF13968">
    <property type="entry name" value="DUF4220"/>
    <property type="match status" value="1"/>
</dbReference>